<keyword evidence="3" id="KW-1185">Reference proteome</keyword>
<dbReference type="PROSITE" id="PS50801">
    <property type="entry name" value="STAS"/>
    <property type="match status" value="1"/>
</dbReference>
<comment type="caution">
    <text evidence="2">The sequence shown here is derived from an EMBL/GenBank/DDBJ whole genome shotgun (WGS) entry which is preliminary data.</text>
</comment>
<dbReference type="InterPro" id="IPR036513">
    <property type="entry name" value="STAS_dom_sf"/>
</dbReference>
<dbReference type="EMBL" id="JBHTMM010000073">
    <property type="protein sequence ID" value="MFD1311244.1"/>
    <property type="molecule type" value="Genomic_DNA"/>
</dbReference>
<protein>
    <submittedName>
        <fullName evidence="2">Anti-sigma factor antagonist</fullName>
    </submittedName>
</protein>
<proteinExistence type="predicted"/>
<organism evidence="2 3">
    <name type="scientific">Streptomyces kaempferi</name>
    <dbReference type="NCBI Taxonomy" id="333725"/>
    <lineage>
        <taxon>Bacteria</taxon>
        <taxon>Bacillati</taxon>
        <taxon>Actinomycetota</taxon>
        <taxon>Actinomycetes</taxon>
        <taxon>Kitasatosporales</taxon>
        <taxon>Streptomycetaceae</taxon>
        <taxon>Streptomyces</taxon>
    </lineage>
</organism>
<gene>
    <name evidence="2" type="ORF">ACFQ5X_36210</name>
</gene>
<evidence type="ECO:0000313" key="3">
    <source>
        <dbReference type="Proteomes" id="UP001597058"/>
    </source>
</evidence>
<dbReference type="SUPFAM" id="SSF52091">
    <property type="entry name" value="SpoIIaa-like"/>
    <property type="match status" value="1"/>
</dbReference>
<dbReference type="Gene3D" id="3.30.750.24">
    <property type="entry name" value="STAS domain"/>
    <property type="match status" value="1"/>
</dbReference>
<feature type="domain" description="STAS" evidence="1">
    <location>
        <begin position="13"/>
        <end position="117"/>
    </location>
</feature>
<dbReference type="InterPro" id="IPR002645">
    <property type="entry name" value="STAS_dom"/>
</dbReference>
<evidence type="ECO:0000259" key="1">
    <source>
        <dbReference type="PROSITE" id="PS50801"/>
    </source>
</evidence>
<sequence>MDTSPAASDELVAITTRYEMPRAFVMLLRGCADLTSSGKLEEIFGEAAGSGCPVIVDLAGLAFGDEHLLGHLLAAREKGDLTLVGPLSRQFHQRMDVTGTVECFDVQPDLTTALAHLPG</sequence>
<evidence type="ECO:0000313" key="2">
    <source>
        <dbReference type="EMBL" id="MFD1311244.1"/>
    </source>
</evidence>
<reference evidence="3" key="1">
    <citation type="journal article" date="2019" name="Int. J. Syst. Evol. Microbiol.">
        <title>The Global Catalogue of Microorganisms (GCM) 10K type strain sequencing project: providing services to taxonomists for standard genome sequencing and annotation.</title>
        <authorList>
            <consortium name="The Broad Institute Genomics Platform"/>
            <consortium name="The Broad Institute Genome Sequencing Center for Infectious Disease"/>
            <person name="Wu L."/>
            <person name="Ma J."/>
        </authorList>
    </citation>
    <scope>NUCLEOTIDE SEQUENCE [LARGE SCALE GENOMIC DNA]</scope>
    <source>
        <strain evidence="3">CGMCC 4.7020</strain>
    </source>
</reference>
<dbReference type="Proteomes" id="UP001597058">
    <property type="component" value="Unassembled WGS sequence"/>
</dbReference>
<name>A0ABW3XPZ3_9ACTN</name>
<accession>A0ABW3XPZ3</accession>
<dbReference type="RefSeq" id="WP_168525834.1">
    <property type="nucleotide sequence ID" value="NZ_JBHSKH010000057.1"/>
</dbReference>